<evidence type="ECO:0000259" key="5">
    <source>
        <dbReference type="Pfam" id="PF00588"/>
    </source>
</evidence>
<dbReference type="GO" id="GO:0002128">
    <property type="term" value="P:tRNA nucleoside ribose methylation"/>
    <property type="evidence" value="ECO:0007669"/>
    <property type="project" value="TreeGrafter"/>
</dbReference>
<keyword evidence="4" id="KW-0949">S-adenosyl-L-methionine</keyword>
<keyword evidence="3" id="KW-0808">Transferase</keyword>
<dbReference type="Pfam" id="PF00588">
    <property type="entry name" value="SpoU_methylase"/>
    <property type="match status" value="1"/>
</dbReference>
<accession>A0A510DW52</accession>
<comment type="similarity">
    <text evidence="1">Belongs to the class IV-like SAM-binding methyltransferase superfamily. RNA methyltransferase TrmH family.</text>
</comment>
<dbReference type="GeneID" id="41718053"/>
<dbReference type="Gene3D" id="3.40.1280.10">
    <property type="match status" value="1"/>
</dbReference>
<keyword evidence="2" id="KW-0489">Methyltransferase</keyword>
<evidence type="ECO:0000256" key="3">
    <source>
        <dbReference type="ARBA" id="ARBA00022679"/>
    </source>
</evidence>
<evidence type="ECO:0000313" key="9">
    <source>
        <dbReference type="Proteomes" id="UP000325030"/>
    </source>
</evidence>
<dbReference type="STRING" id="1294262.GCA_001316085_00276"/>
<reference evidence="7 8" key="2">
    <citation type="journal article" date="2020" name="Int. J. Syst. Evol. Microbiol.">
        <title>Sulfuracidifex tepidarius gen. nov., sp. nov. and transfer of Sulfolobus metallicus Huber and Stetter 1992 to the genus Sulfuracidifex as Sulfuracidifex metallicus comb. nov.</title>
        <authorList>
            <person name="Itoh T."/>
            <person name="Miura T."/>
            <person name="Sakai H.D."/>
            <person name="Kato S."/>
            <person name="Ohkuma M."/>
            <person name="Takashina T."/>
        </authorList>
    </citation>
    <scope>NUCLEOTIDE SEQUENCE</scope>
    <source>
        <strain evidence="6 8">IC-006</strain>
        <strain evidence="7">IC-007</strain>
    </source>
</reference>
<dbReference type="InterPro" id="IPR004384">
    <property type="entry name" value="RNA_MeTrfase_TrmJ/LasT"/>
</dbReference>
<dbReference type="PANTHER" id="PTHR42786">
    <property type="entry name" value="TRNA/RRNA METHYLTRANSFERASE"/>
    <property type="match status" value="1"/>
</dbReference>
<dbReference type="EMBL" id="AP018929">
    <property type="protein sequence ID" value="BBG24427.1"/>
    <property type="molecule type" value="Genomic_DNA"/>
</dbReference>
<dbReference type="AlphaFoldDB" id="A0A510E3T6"/>
<dbReference type="InterPro" id="IPR053648">
    <property type="entry name" value="tRNA_Cytidine-2'-O-MTase"/>
</dbReference>
<evidence type="ECO:0000313" key="7">
    <source>
        <dbReference type="EMBL" id="BBG27185.1"/>
    </source>
</evidence>
<feature type="domain" description="tRNA/rRNA methyltransferase SpoU type" evidence="5">
    <location>
        <begin position="2"/>
        <end position="151"/>
    </location>
</feature>
<dbReference type="GO" id="GO:0005829">
    <property type="term" value="C:cytosol"/>
    <property type="evidence" value="ECO:0007669"/>
    <property type="project" value="TreeGrafter"/>
</dbReference>
<organism evidence="7 9">
    <name type="scientific">Sulfuracidifex tepidarius</name>
    <dbReference type="NCBI Taxonomy" id="1294262"/>
    <lineage>
        <taxon>Archaea</taxon>
        <taxon>Thermoproteota</taxon>
        <taxon>Thermoprotei</taxon>
        <taxon>Sulfolobales</taxon>
        <taxon>Sulfolobaceae</taxon>
        <taxon>Sulfuracidifex</taxon>
    </lineage>
</organism>
<keyword evidence="8" id="KW-1185">Reference proteome</keyword>
<accession>A0A510E3T6</accession>
<evidence type="ECO:0000313" key="8">
    <source>
        <dbReference type="Proteomes" id="UP000322983"/>
    </source>
</evidence>
<dbReference type="GO" id="GO:0008173">
    <property type="term" value="F:RNA methyltransferase activity"/>
    <property type="evidence" value="ECO:0007669"/>
    <property type="project" value="InterPro"/>
</dbReference>
<dbReference type="InterPro" id="IPR029028">
    <property type="entry name" value="Alpha/beta_knot_MTases"/>
</dbReference>
<evidence type="ECO:0000256" key="4">
    <source>
        <dbReference type="ARBA" id="ARBA00022691"/>
    </source>
</evidence>
<dbReference type="OrthoDB" id="372184at2157"/>
<dbReference type="CDD" id="cd18093">
    <property type="entry name" value="SpoU-like_TrmJ"/>
    <property type="match status" value="1"/>
</dbReference>
<dbReference type="PANTHER" id="PTHR42786:SF2">
    <property type="entry name" value="TRNA (CYTIDINE_URIDINE-2'-O-)-METHYLTRANSFERASE TRMJ"/>
    <property type="match status" value="1"/>
</dbReference>
<dbReference type="SUPFAM" id="SSF75217">
    <property type="entry name" value="alpha/beta knot"/>
    <property type="match status" value="1"/>
</dbReference>
<proteinExistence type="inferred from homology"/>
<dbReference type="InterPro" id="IPR029026">
    <property type="entry name" value="tRNA_m1G_MTases_N"/>
</dbReference>
<evidence type="ECO:0000256" key="1">
    <source>
        <dbReference type="ARBA" id="ARBA00007228"/>
    </source>
</evidence>
<gene>
    <name evidence="6" type="ORF">IC006_1739</name>
    <name evidence="7" type="ORF">IC007_1717</name>
</gene>
<dbReference type="Proteomes" id="UP000325030">
    <property type="component" value="Chromosome"/>
</dbReference>
<evidence type="ECO:0000256" key="2">
    <source>
        <dbReference type="ARBA" id="ARBA00022603"/>
    </source>
</evidence>
<dbReference type="RefSeq" id="WP_149528593.1">
    <property type="nucleotide sequence ID" value="NZ_AP018929.1"/>
</dbReference>
<evidence type="ECO:0000313" key="6">
    <source>
        <dbReference type="EMBL" id="BBG24427.1"/>
    </source>
</evidence>
<dbReference type="GO" id="GO:0003723">
    <property type="term" value="F:RNA binding"/>
    <property type="evidence" value="ECO:0007669"/>
    <property type="project" value="InterPro"/>
</dbReference>
<dbReference type="Proteomes" id="UP000322983">
    <property type="component" value="Chromosome"/>
</dbReference>
<dbReference type="EMBL" id="AP018930">
    <property type="protein sequence ID" value="BBG27185.1"/>
    <property type="molecule type" value="Genomic_DNA"/>
</dbReference>
<protein>
    <submittedName>
        <fullName evidence="7">tRNA (Cytidine(34)-2'-O)-methyltransferase</fullName>
    </submittedName>
</protein>
<dbReference type="KEGG" id="step:IC006_1739"/>
<name>A0A510E3T6_9CREN</name>
<reference evidence="9" key="1">
    <citation type="submission" date="2018-09" db="EMBL/GenBank/DDBJ databases">
        <title>Complete Genome Sequencing of Sulfolobus sp. JCM 16834.</title>
        <authorList>
            <person name="Kato S."/>
            <person name="Itoh T."/>
            <person name="Ohkuma M."/>
        </authorList>
    </citation>
    <scope>NUCLEOTIDE SEQUENCE [LARGE SCALE GENOMIC DNA]</scope>
    <source>
        <strain evidence="9">IC-007</strain>
    </source>
</reference>
<dbReference type="NCBIfam" id="NF041077">
    <property type="entry name" value="tRNAmeth_TrmJ_Sulfolob"/>
    <property type="match status" value="1"/>
</dbReference>
<dbReference type="InterPro" id="IPR001537">
    <property type="entry name" value="SpoU_MeTrfase"/>
</dbReference>
<sequence>MLRIVVVEPEGDYNLGFIARLCKNFEVDELVLVNPLASVENAKPFAAKGVDYLERKTRIVNSYDEALKDLDLRIATSSIADTEKDMLRRSVKPWEIHDFLSNIKNTAIIFGRESVGLTRDEIMKADMLLHIPANPDYPVLNLSHAVGIVLYEIYNHGKRESVSVVNGKYIRLIDRYVRTIYELIKPSDESTEMYVAMKRTLVGGIRDNDQARAVVHFLRKLYVTLVYSGEDK</sequence>